<evidence type="ECO:0000256" key="1">
    <source>
        <dbReference type="ARBA" id="ARBA00004141"/>
    </source>
</evidence>
<feature type="transmembrane region" description="Helical" evidence="6">
    <location>
        <begin position="354"/>
        <end position="383"/>
    </location>
</feature>
<dbReference type="SUPFAM" id="SSF52833">
    <property type="entry name" value="Thioredoxin-like"/>
    <property type="match status" value="1"/>
</dbReference>
<dbReference type="Pfam" id="PF02683">
    <property type="entry name" value="DsbD_TM"/>
    <property type="match status" value="1"/>
</dbReference>
<reference evidence="10" key="1">
    <citation type="submission" date="2022-03" db="EMBL/GenBank/DDBJ databases">
        <title>Aurantimonas Liuensis sp. Nov., isolated from the hadal seawater of the Mariana Trench.</title>
        <authorList>
            <person name="Liu R."/>
        </authorList>
    </citation>
    <scope>NUCLEOTIDE SEQUENCE</scope>
    <source>
        <strain evidence="10">LRZ36</strain>
    </source>
</reference>
<accession>A0A9X2H6F1</accession>
<feature type="transmembrane region" description="Helical" evidence="6">
    <location>
        <begin position="487"/>
        <end position="507"/>
    </location>
</feature>
<dbReference type="InterPro" id="IPR003834">
    <property type="entry name" value="Cyt_c_assmbl_TM_dom"/>
</dbReference>
<feature type="domain" description="Thiol:disulfide interchange protein DsbD N-terminal" evidence="9">
    <location>
        <begin position="23"/>
        <end position="137"/>
    </location>
</feature>
<dbReference type="Proteomes" id="UP001155220">
    <property type="component" value="Unassembled WGS sequence"/>
</dbReference>
<feature type="transmembrane region" description="Helical" evidence="6">
    <location>
        <begin position="456"/>
        <end position="475"/>
    </location>
</feature>
<proteinExistence type="predicted"/>
<keyword evidence="3" id="KW-0201">Cytochrome c-type biogenesis</keyword>
<dbReference type="CDD" id="cd02953">
    <property type="entry name" value="DsbDgamma"/>
    <property type="match status" value="1"/>
</dbReference>
<keyword evidence="4 6" id="KW-1133">Transmembrane helix</keyword>
<evidence type="ECO:0000313" key="10">
    <source>
        <dbReference type="EMBL" id="MCP3055071.1"/>
    </source>
</evidence>
<dbReference type="Pfam" id="PF11412">
    <property type="entry name" value="DsbD_N"/>
    <property type="match status" value="1"/>
</dbReference>
<keyword evidence="5 6" id="KW-0472">Membrane</keyword>
<keyword evidence="7" id="KW-0732">Signal</keyword>
<evidence type="ECO:0000256" key="5">
    <source>
        <dbReference type="ARBA" id="ARBA00023136"/>
    </source>
</evidence>
<dbReference type="EMBL" id="JALHBS010000043">
    <property type="protein sequence ID" value="MCP3055071.1"/>
    <property type="molecule type" value="Genomic_DNA"/>
</dbReference>
<evidence type="ECO:0000259" key="8">
    <source>
        <dbReference type="Pfam" id="PF02683"/>
    </source>
</evidence>
<dbReference type="GO" id="GO:0017004">
    <property type="term" value="P:cytochrome complex assembly"/>
    <property type="evidence" value="ECO:0007669"/>
    <property type="project" value="UniProtKB-KW"/>
</dbReference>
<dbReference type="NCBIfam" id="NF001419">
    <property type="entry name" value="PRK00293.1"/>
    <property type="match status" value="1"/>
</dbReference>
<name>A0A9X2H6F1_9HYPH</name>
<feature type="transmembrane region" description="Helical" evidence="6">
    <location>
        <begin position="231"/>
        <end position="255"/>
    </location>
</feature>
<evidence type="ECO:0000256" key="3">
    <source>
        <dbReference type="ARBA" id="ARBA00022748"/>
    </source>
</evidence>
<feature type="signal peptide" evidence="7">
    <location>
        <begin position="1"/>
        <end position="21"/>
    </location>
</feature>
<dbReference type="GO" id="GO:0045454">
    <property type="term" value="P:cell redox homeostasis"/>
    <property type="evidence" value="ECO:0007669"/>
    <property type="project" value="TreeGrafter"/>
</dbReference>
<dbReference type="GO" id="GO:0016020">
    <property type="term" value="C:membrane"/>
    <property type="evidence" value="ECO:0007669"/>
    <property type="project" value="UniProtKB-SubCell"/>
</dbReference>
<dbReference type="PANTHER" id="PTHR32234:SF0">
    <property type="entry name" value="THIOL:DISULFIDE INTERCHANGE PROTEIN DSBD"/>
    <property type="match status" value="1"/>
</dbReference>
<dbReference type="InterPro" id="IPR035671">
    <property type="entry name" value="DsbD_gamma"/>
</dbReference>
<feature type="transmembrane region" description="Helical" evidence="6">
    <location>
        <begin position="424"/>
        <end position="444"/>
    </location>
</feature>
<evidence type="ECO:0000256" key="6">
    <source>
        <dbReference type="SAM" id="Phobius"/>
    </source>
</evidence>
<evidence type="ECO:0000313" key="11">
    <source>
        <dbReference type="Proteomes" id="UP001155220"/>
    </source>
</evidence>
<comment type="caution">
    <text evidence="10">The sequence shown here is derived from an EMBL/GenBank/DDBJ whole genome shotgun (WGS) entry which is preliminary data.</text>
</comment>
<feature type="transmembrane region" description="Helical" evidence="6">
    <location>
        <begin position="275"/>
        <end position="299"/>
    </location>
</feature>
<keyword evidence="11" id="KW-1185">Reference proteome</keyword>
<dbReference type="RefSeq" id="WP_253963935.1">
    <property type="nucleotide sequence ID" value="NZ_JALHBS010000043.1"/>
</dbReference>
<comment type="subcellular location">
    <subcellularLocation>
        <location evidence="1">Membrane</location>
        <topology evidence="1">Multi-pass membrane protein</topology>
    </subcellularLocation>
</comment>
<feature type="transmembrane region" description="Helical" evidence="6">
    <location>
        <begin position="389"/>
        <end position="412"/>
    </location>
</feature>
<keyword evidence="2 6" id="KW-0812">Transmembrane</keyword>
<dbReference type="Pfam" id="PF13899">
    <property type="entry name" value="Thioredoxin_7"/>
    <property type="match status" value="1"/>
</dbReference>
<dbReference type="PANTHER" id="PTHR32234">
    <property type="entry name" value="THIOL:DISULFIDE INTERCHANGE PROTEIN DSBD"/>
    <property type="match status" value="1"/>
</dbReference>
<organism evidence="10 11">
    <name type="scientific">Aurantimonas marianensis</name>
    <dbReference type="NCBI Taxonomy" id="2920428"/>
    <lineage>
        <taxon>Bacteria</taxon>
        <taxon>Pseudomonadati</taxon>
        <taxon>Pseudomonadota</taxon>
        <taxon>Alphaproteobacteria</taxon>
        <taxon>Hyphomicrobiales</taxon>
        <taxon>Aurantimonadaceae</taxon>
        <taxon>Aurantimonas</taxon>
    </lineage>
</organism>
<dbReference type="InterPro" id="IPR036929">
    <property type="entry name" value="DsbDN_sf"/>
</dbReference>
<feature type="transmembrane region" description="Helical" evidence="6">
    <location>
        <begin position="311"/>
        <end position="333"/>
    </location>
</feature>
<dbReference type="Gene3D" id="3.40.30.10">
    <property type="entry name" value="Glutaredoxin"/>
    <property type="match status" value="1"/>
</dbReference>
<dbReference type="SUPFAM" id="SSF74863">
    <property type="entry name" value="Thiol:disulfide interchange protein DsbD, N-terminal domain (DsbD-alpha)"/>
    <property type="match status" value="1"/>
</dbReference>
<keyword evidence="10" id="KW-0560">Oxidoreductase</keyword>
<feature type="domain" description="Cytochrome C biogenesis protein transmembrane" evidence="8">
    <location>
        <begin position="232"/>
        <end position="448"/>
    </location>
</feature>
<evidence type="ECO:0000256" key="7">
    <source>
        <dbReference type="SAM" id="SignalP"/>
    </source>
</evidence>
<dbReference type="EC" id="1.8.1.8" evidence="10"/>
<evidence type="ECO:0000256" key="2">
    <source>
        <dbReference type="ARBA" id="ARBA00022692"/>
    </source>
</evidence>
<dbReference type="InterPro" id="IPR036249">
    <property type="entry name" value="Thioredoxin-like_sf"/>
</dbReference>
<gene>
    <name evidence="10" type="primary">dsbD</name>
    <name evidence="10" type="ORF">MJ956_07880</name>
</gene>
<evidence type="ECO:0000259" key="9">
    <source>
        <dbReference type="Pfam" id="PF11412"/>
    </source>
</evidence>
<dbReference type="Gene3D" id="2.60.40.1250">
    <property type="entry name" value="Thiol:disulfide interchange protein DsbD, N-terminal domain"/>
    <property type="match status" value="1"/>
</dbReference>
<protein>
    <submittedName>
        <fullName evidence="10">Protein-disulfide reductase DsbD</fullName>
        <ecNumber evidence="10">1.8.1.8</ecNumber>
    </submittedName>
</protein>
<dbReference type="GO" id="GO:0047134">
    <property type="term" value="F:protein-disulfide reductase [NAD(P)H] activity"/>
    <property type="evidence" value="ECO:0007669"/>
    <property type="project" value="UniProtKB-EC"/>
</dbReference>
<evidence type="ECO:0000256" key="4">
    <source>
        <dbReference type="ARBA" id="ARBA00022989"/>
    </source>
</evidence>
<dbReference type="AlphaFoldDB" id="A0A9X2H6F1"/>
<feature type="chain" id="PRO_5040981411" evidence="7">
    <location>
        <begin position="22"/>
        <end position="646"/>
    </location>
</feature>
<sequence length="646" mass="66784">MRSMTIFFSLWLFLPLASALAQTTPLPADSAFAFFASKTPSGGLELRWEIADGYYLYRDRIAAQTVDGRDLPMTTPAGEPKDDPYFGRMEVYHRSAEASAEPAVLADLGDAPALTVSYQGCQDDGICYRPQTKTLDLAALSAQGTTPGKAEDALNRLVQGDSVWKRSSVPAAGDAASVAAVDGADTSGPQAGTPAAKTISNLPQATAATPGFTIDRSDRGLVADLLADGGAAWVVAMFFVLGLGLAFTPCVLPMYPILAGQLSRGGERLSAGRGFVVSAIYVGAMAAAFGLLGVAAAWSGQNLQIALQSKAAILFVSAIFVVLALSMFGLFELRLPAVWTNAIARKAPGSRGSLSSSAALGFTSALIVGPCVTAPLAGGLLYIAQTGDVGLGAIALTALGLGQGIPLIIFGTIGSKALPKAGRWMVLVTRAFGFAFLGMAIWMMSRILPPTATLGLWSALLLGAGVFLGALDVLGSEAGVPRRLAKAGGLAAMLYGAILAVGAAAGADDPLRPLASLATAGPAAPSQKPVFRKVRDSADMAALVRAADRPSLVYTTAEWCVTCKVIERNVFGDPTVQAELAGFQLLELDLTEDDPARTELMRELDVVGPPTMLFVDNQAREVPGSRLIGDITASGFLAAARLAEGS</sequence>
<dbReference type="InterPro" id="IPR028250">
    <property type="entry name" value="DsbDN"/>
</dbReference>